<dbReference type="Proteomes" id="UP000192578">
    <property type="component" value="Unassembled WGS sequence"/>
</dbReference>
<feature type="compositionally biased region" description="Basic and acidic residues" evidence="1">
    <location>
        <begin position="152"/>
        <end position="211"/>
    </location>
</feature>
<dbReference type="EMBL" id="MTYJ01000037">
    <property type="protein sequence ID" value="OQV19586.1"/>
    <property type="molecule type" value="Genomic_DNA"/>
</dbReference>
<feature type="region of interest" description="Disordered" evidence="1">
    <location>
        <begin position="137"/>
        <end position="225"/>
    </location>
</feature>
<gene>
    <name evidence="2" type="ORF">BV898_06360</name>
</gene>
<evidence type="ECO:0000313" key="2">
    <source>
        <dbReference type="EMBL" id="OQV19586.1"/>
    </source>
</evidence>
<evidence type="ECO:0000313" key="3">
    <source>
        <dbReference type="Proteomes" id="UP000192578"/>
    </source>
</evidence>
<evidence type="ECO:0000256" key="1">
    <source>
        <dbReference type="SAM" id="MobiDB-lite"/>
    </source>
</evidence>
<name>A0A1W0WWM4_HYPEX</name>
<dbReference type="AlphaFoldDB" id="A0A1W0WWM4"/>
<accession>A0A1W0WWM4</accession>
<feature type="region of interest" description="Disordered" evidence="1">
    <location>
        <begin position="1"/>
        <end position="26"/>
    </location>
</feature>
<comment type="caution">
    <text evidence="2">The sequence shown here is derived from an EMBL/GenBank/DDBJ whole genome shotgun (WGS) entry which is preliminary data.</text>
</comment>
<proteinExistence type="predicted"/>
<organism evidence="2 3">
    <name type="scientific">Hypsibius exemplaris</name>
    <name type="common">Freshwater tardigrade</name>
    <dbReference type="NCBI Taxonomy" id="2072580"/>
    <lineage>
        <taxon>Eukaryota</taxon>
        <taxon>Metazoa</taxon>
        <taxon>Ecdysozoa</taxon>
        <taxon>Tardigrada</taxon>
        <taxon>Eutardigrada</taxon>
        <taxon>Parachela</taxon>
        <taxon>Hypsibioidea</taxon>
        <taxon>Hypsibiidae</taxon>
        <taxon>Hypsibius</taxon>
    </lineage>
</organism>
<reference evidence="3" key="1">
    <citation type="submission" date="2017-01" db="EMBL/GenBank/DDBJ databases">
        <title>Comparative genomics of anhydrobiosis in the tardigrade Hypsibius dujardini.</title>
        <authorList>
            <person name="Yoshida Y."/>
            <person name="Koutsovoulos G."/>
            <person name="Laetsch D."/>
            <person name="Stevens L."/>
            <person name="Kumar S."/>
            <person name="Horikawa D."/>
            <person name="Ishino K."/>
            <person name="Komine S."/>
            <person name="Tomita M."/>
            <person name="Blaxter M."/>
            <person name="Arakawa K."/>
        </authorList>
    </citation>
    <scope>NUCLEOTIDE SEQUENCE [LARGE SCALE GENOMIC DNA]</scope>
    <source>
        <strain evidence="3">Z151</strain>
    </source>
</reference>
<keyword evidence="3" id="KW-1185">Reference proteome</keyword>
<feature type="compositionally biased region" description="Acidic residues" evidence="1">
    <location>
        <begin position="7"/>
        <end position="26"/>
    </location>
</feature>
<sequence length="225" mass="24940">MSSGGEEYWEAAEEVAEEEEEQDPAEETLEIAVDNYPRRPPPRILADPPVVRVNKLREQLREDGTLDQIAEGLEAVDLRKGGKVKETIRSLKTFYVAEPRKAEDPATVIEQLQREIIERKASNRALREKKAQLEQELFELEDDDKATVPSTSKDDGGTQKGDGGTRKDDRGTHKDDRGTHKDGEGTHKDDGGTHKDDGGTHKDDGGTHKDDDDSPASPCKSRTGQ</sequence>
<protein>
    <submittedName>
        <fullName evidence="2">Uncharacterized protein</fullName>
    </submittedName>
</protein>